<dbReference type="EMBL" id="CAJNRD030001059">
    <property type="protein sequence ID" value="CAG5073064.1"/>
    <property type="molecule type" value="Genomic_DNA"/>
</dbReference>
<dbReference type="PANTHER" id="PTHR46579">
    <property type="entry name" value="F5/8 TYPE C DOMAIN-CONTAINING PROTEIN-RELATED"/>
    <property type="match status" value="1"/>
</dbReference>
<feature type="non-terminal residue" evidence="1">
    <location>
        <position position="318"/>
    </location>
</feature>
<dbReference type="OrthoDB" id="8191915at2759"/>
<dbReference type="PANTHER" id="PTHR46579:SF1">
    <property type="entry name" value="F5_8 TYPE C DOMAIN-CONTAINING PROTEIN"/>
    <property type="match status" value="1"/>
</dbReference>
<gene>
    <name evidence="1" type="ORF">HICCMSTLAB_LOCUS210</name>
</gene>
<dbReference type="Proteomes" id="UP000786811">
    <property type="component" value="Unassembled WGS sequence"/>
</dbReference>
<dbReference type="InterPro" id="IPR004242">
    <property type="entry name" value="Transposase_21"/>
</dbReference>
<accession>A0A8J2H5B1</accession>
<protein>
    <submittedName>
        <fullName evidence="1">Uncharacterized protein</fullName>
    </submittedName>
</protein>
<comment type="caution">
    <text evidence="1">The sequence shown here is derived from an EMBL/GenBank/DDBJ whole genome shotgun (WGS) entry which is preliminary data.</text>
</comment>
<keyword evidence="2" id="KW-1185">Reference proteome</keyword>
<dbReference type="Pfam" id="PF02992">
    <property type="entry name" value="Transposase_21"/>
    <property type="match status" value="1"/>
</dbReference>
<proteinExistence type="predicted"/>
<evidence type="ECO:0000313" key="1">
    <source>
        <dbReference type="EMBL" id="CAG5073064.1"/>
    </source>
</evidence>
<organism evidence="1 2">
    <name type="scientific">Cotesia congregata</name>
    <name type="common">Parasitoid wasp</name>
    <name type="synonym">Apanteles congregatus</name>
    <dbReference type="NCBI Taxonomy" id="51543"/>
    <lineage>
        <taxon>Eukaryota</taxon>
        <taxon>Metazoa</taxon>
        <taxon>Ecdysozoa</taxon>
        <taxon>Arthropoda</taxon>
        <taxon>Hexapoda</taxon>
        <taxon>Insecta</taxon>
        <taxon>Pterygota</taxon>
        <taxon>Neoptera</taxon>
        <taxon>Endopterygota</taxon>
        <taxon>Hymenoptera</taxon>
        <taxon>Apocrita</taxon>
        <taxon>Ichneumonoidea</taxon>
        <taxon>Braconidae</taxon>
        <taxon>Microgastrinae</taxon>
        <taxon>Cotesia</taxon>
    </lineage>
</organism>
<name>A0A8J2H5B1_COTCN</name>
<reference evidence="1" key="1">
    <citation type="submission" date="2021-04" db="EMBL/GenBank/DDBJ databases">
        <authorList>
            <person name="Chebbi M.A.C M."/>
        </authorList>
    </citation>
    <scope>NUCLEOTIDE SEQUENCE</scope>
</reference>
<evidence type="ECO:0000313" key="2">
    <source>
        <dbReference type="Proteomes" id="UP000786811"/>
    </source>
</evidence>
<sequence>MKKKSIKCTTCEAKYKLTLESINQFVTVDFQYQLESLLHEKEIQEDLLKTFTKLDERENDGIINDIYDSKLYKDIQQLSPQTLTFNLNTDGAPAFNSSNRSFWPIQLILNELSPQIRKQNVILAGMMLTSTEPSPQLMNSYLSKFLDDAEKLMTNGLNITMHDSNLQRNFKVHCHLVCVDSVARPVLQYRYQFNGYYGCSWCYAHGEYFNSAMRYPITVNDPALRTHNDFIRDVENVEELGRPVNGVKGRPELLRLKHIDCIWSFPVDYMHGVLLGVTRQLWSIWTTPKTPYYLKRKNRKEIEKRYLCIKRPHEIHRL</sequence>
<dbReference type="AlphaFoldDB" id="A0A8J2H5B1"/>